<protein>
    <submittedName>
        <fullName evidence="1">DUF2180 family protein</fullName>
    </submittedName>
</protein>
<dbReference type="EMBL" id="JADKMA010000355">
    <property type="protein sequence ID" value="MBO8196596.1"/>
    <property type="molecule type" value="Genomic_DNA"/>
</dbReference>
<evidence type="ECO:0000313" key="2">
    <source>
        <dbReference type="Proteomes" id="UP001519064"/>
    </source>
</evidence>
<keyword evidence="2" id="KW-1185">Reference proteome</keyword>
<comment type="caution">
    <text evidence="1">The sequence shown here is derived from an EMBL/GenBank/DDBJ whole genome shotgun (WGS) entry which is preliminary data.</text>
</comment>
<dbReference type="Pfam" id="PF09947">
    <property type="entry name" value="DUF2180"/>
    <property type="match status" value="1"/>
</dbReference>
<dbReference type="RefSeq" id="WP_209243808.1">
    <property type="nucleotide sequence ID" value="NZ_JADKMA010000355.1"/>
</dbReference>
<name>A0ABS3XNE7_9ACTN</name>
<organism evidence="1 2">
    <name type="scientific">Streptomyces oryzae</name>
    <dbReference type="NCBI Taxonomy" id="1434886"/>
    <lineage>
        <taxon>Bacteria</taxon>
        <taxon>Bacillati</taxon>
        <taxon>Actinomycetota</taxon>
        <taxon>Actinomycetes</taxon>
        <taxon>Kitasatosporales</taxon>
        <taxon>Streptomycetaceae</taxon>
        <taxon>Streptomyces</taxon>
    </lineage>
</organism>
<proteinExistence type="predicted"/>
<evidence type="ECO:0000313" key="1">
    <source>
        <dbReference type="EMBL" id="MBO8196596.1"/>
    </source>
</evidence>
<dbReference type="Proteomes" id="UP001519064">
    <property type="component" value="Unassembled WGS sequence"/>
</dbReference>
<reference evidence="1 2" key="1">
    <citation type="submission" date="2020-11" db="EMBL/GenBank/DDBJ databases">
        <title>Streptomyces spirodelae sp. nov., isolated from duckweed.</title>
        <authorList>
            <person name="Saimee Y."/>
            <person name="Duangmal K."/>
        </authorList>
    </citation>
    <scope>NUCLEOTIDE SEQUENCE [LARGE SCALE GENOMIC DNA]</scope>
    <source>
        <strain evidence="1 2">S16-07</strain>
    </source>
</reference>
<sequence>MHCFDCSKEGTETPAVAVCVDCGAGVCPRHLISEPEPVRQSTSPGRVWSAGESRRMICLVCHRSLQ</sequence>
<accession>A0ABS3XNE7</accession>
<gene>
    <name evidence="1" type="ORF">ITI46_33945</name>
</gene>
<dbReference type="InterPro" id="IPR017211">
    <property type="entry name" value="UCP037465_Znf"/>
</dbReference>